<sequence>MKRKMKPSHPGAILREDVLKEMNLTVTKAAEILQVSRKQLSEVANEKAGVSPEMAWRLELAFGIEAQLWLDLQSQYDLWKVQESGKVAHIARYVPGKAM</sequence>
<dbReference type="SMART" id="SM00530">
    <property type="entry name" value="HTH_XRE"/>
    <property type="match status" value="1"/>
</dbReference>
<dbReference type="InterPro" id="IPR001387">
    <property type="entry name" value="Cro/C1-type_HTH"/>
</dbReference>
<dbReference type="InterPro" id="IPR010982">
    <property type="entry name" value="Lambda_DNA-bd_dom_sf"/>
</dbReference>
<protein>
    <submittedName>
        <fullName evidence="3">HigA family addiction module antidote protein</fullName>
    </submittedName>
</protein>
<dbReference type="EMBL" id="WRXO01000006">
    <property type="protein sequence ID" value="MVT43074.1"/>
    <property type="molecule type" value="Genomic_DNA"/>
</dbReference>
<dbReference type="PANTHER" id="PTHR36924">
    <property type="entry name" value="ANTITOXIN HIGA-1"/>
    <property type="match status" value="1"/>
</dbReference>
<dbReference type="AlphaFoldDB" id="A0A6N8JDQ2"/>
<organism evidence="3 4">
    <name type="scientific">Chitinophaga oryziterrae</name>
    <dbReference type="NCBI Taxonomy" id="1031224"/>
    <lineage>
        <taxon>Bacteria</taxon>
        <taxon>Pseudomonadati</taxon>
        <taxon>Bacteroidota</taxon>
        <taxon>Chitinophagia</taxon>
        <taxon>Chitinophagales</taxon>
        <taxon>Chitinophagaceae</taxon>
        <taxon>Chitinophaga</taxon>
    </lineage>
</organism>
<dbReference type="Proteomes" id="UP000468388">
    <property type="component" value="Unassembled WGS sequence"/>
</dbReference>
<evidence type="ECO:0000313" key="4">
    <source>
        <dbReference type="Proteomes" id="UP000468388"/>
    </source>
</evidence>
<accession>A0A6N8JDQ2</accession>
<dbReference type="Gene3D" id="1.10.260.40">
    <property type="entry name" value="lambda repressor-like DNA-binding domains"/>
    <property type="match status" value="1"/>
</dbReference>
<dbReference type="Pfam" id="PF01381">
    <property type="entry name" value="HTH_3"/>
    <property type="match status" value="1"/>
</dbReference>
<dbReference type="SUPFAM" id="SSF47413">
    <property type="entry name" value="lambda repressor-like DNA-binding domains"/>
    <property type="match status" value="1"/>
</dbReference>
<reference evidence="3 4" key="1">
    <citation type="submission" date="2019-12" db="EMBL/GenBank/DDBJ databases">
        <title>The draft genomic sequence of strain Chitinophaga oryziterrae JCM 16595.</title>
        <authorList>
            <person name="Zhang X."/>
        </authorList>
    </citation>
    <scope>NUCLEOTIDE SEQUENCE [LARGE SCALE GENOMIC DNA]</scope>
    <source>
        <strain evidence="3 4">JCM 16595</strain>
    </source>
</reference>
<dbReference type="NCBIfam" id="TIGR02607">
    <property type="entry name" value="antidote_HigA"/>
    <property type="match status" value="1"/>
</dbReference>
<feature type="domain" description="HTH cro/C1-type" evidence="2">
    <location>
        <begin position="20"/>
        <end position="69"/>
    </location>
</feature>
<dbReference type="PANTHER" id="PTHR36924:SF1">
    <property type="entry name" value="ANTITOXIN HIGA-1"/>
    <property type="match status" value="1"/>
</dbReference>
<keyword evidence="1" id="KW-0238">DNA-binding</keyword>
<comment type="caution">
    <text evidence="3">The sequence shown here is derived from an EMBL/GenBank/DDBJ whole genome shotgun (WGS) entry which is preliminary data.</text>
</comment>
<dbReference type="RefSeq" id="WP_157301682.1">
    <property type="nucleotide sequence ID" value="NZ_BAAAZB010000004.1"/>
</dbReference>
<proteinExistence type="predicted"/>
<gene>
    <name evidence="3" type="ORF">GO495_20925</name>
</gene>
<evidence type="ECO:0000313" key="3">
    <source>
        <dbReference type="EMBL" id="MVT43074.1"/>
    </source>
</evidence>
<keyword evidence="4" id="KW-1185">Reference proteome</keyword>
<dbReference type="CDD" id="cd00093">
    <property type="entry name" value="HTH_XRE"/>
    <property type="match status" value="1"/>
</dbReference>
<evidence type="ECO:0000256" key="1">
    <source>
        <dbReference type="ARBA" id="ARBA00023125"/>
    </source>
</evidence>
<dbReference type="PROSITE" id="PS50943">
    <property type="entry name" value="HTH_CROC1"/>
    <property type="match status" value="1"/>
</dbReference>
<name>A0A6N8JDQ2_9BACT</name>
<evidence type="ECO:0000259" key="2">
    <source>
        <dbReference type="PROSITE" id="PS50943"/>
    </source>
</evidence>
<dbReference type="GO" id="GO:0003677">
    <property type="term" value="F:DNA binding"/>
    <property type="evidence" value="ECO:0007669"/>
    <property type="project" value="UniProtKB-KW"/>
</dbReference>
<dbReference type="InterPro" id="IPR013430">
    <property type="entry name" value="Toxin_antidote_HigA"/>
</dbReference>
<dbReference type="OrthoDB" id="3174593at2"/>